<dbReference type="PANTHER" id="PTHR43301">
    <property type="entry name" value="ARABINAN ENDO-1,5-ALPHA-L-ARABINOSIDASE"/>
    <property type="match status" value="1"/>
</dbReference>
<dbReference type="OrthoDB" id="195678at2759"/>
<dbReference type="InterPro" id="IPR050727">
    <property type="entry name" value="GH43_arabinanases"/>
</dbReference>
<feature type="chain" id="PRO_5007858662" description="Arabinan endo-1,5-alpha-L-arabinosidase" evidence="1">
    <location>
        <begin position="22"/>
        <end position="168"/>
    </location>
</feature>
<feature type="signal peptide" evidence="1">
    <location>
        <begin position="1"/>
        <end position="21"/>
    </location>
</feature>
<sequence length="168" mass="18534">MKSAFLSFFLLSCFAWRTVVAAYPDPLPGTDIKMGAPTVVYNADLKKYFLFGTGKFIPYYASPSITGPWTNQGVLMPNGTKVGLEGGYWAPDCRRSPSQLYVCYYSISNLGSQTSVIGVTSSPSMLPGTWTDHGRVIRSDPSLDYNASALFLLTSAIYPFTYYHIPYT</sequence>
<reference evidence="2 3" key="1">
    <citation type="journal article" date="2016" name="Mol. Biol. Evol.">
        <title>Comparative Genomics of Early-Diverging Mushroom-Forming Fungi Provides Insights into the Origins of Lignocellulose Decay Capabilities.</title>
        <authorList>
            <person name="Nagy L.G."/>
            <person name="Riley R."/>
            <person name="Tritt A."/>
            <person name="Adam C."/>
            <person name="Daum C."/>
            <person name="Floudas D."/>
            <person name="Sun H."/>
            <person name="Yadav J.S."/>
            <person name="Pangilinan J."/>
            <person name="Larsson K.H."/>
            <person name="Matsuura K."/>
            <person name="Barry K."/>
            <person name="Labutti K."/>
            <person name="Kuo R."/>
            <person name="Ohm R.A."/>
            <person name="Bhattacharya S.S."/>
            <person name="Shirouzu T."/>
            <person name="Yoshinaga Y."/>
            <person name="Martin F.M."/>
            <person name="Grigoriev I.V."/>
            <person name="Hibbett D.S."/>
        </authorList>
    </citation>
    <scope>NUCLEOTIDE SEQUENCE [LARGE SCALE GENOMIC DNA]</scope>
    <source>
        <strain evidence="2 3">HHB12029</strain>
    </source>
</reference>
<evidence type="ECO:0000313" key="3">
    <source>
        <dbReference type="Proteomes" id="UP000077266"/>
    </source>
</evidence>
<accession>A0A165HG84</accession>
<name>A0A165HG84_EXIGL</name>
<dbReference type="PANTHER" id="PTHR43301:SF3">
    <property type="entry name" value="ARABINAN ENDO-1,5-ALPHA-L-ARABINOSIDASE A-RELATED"/>
    <property type="match status" value="1"/>
</dbReference>
<organism evidence="2 3">
    <name type="scientific">Exidia glandulosa HHB12029</name>
    <dbReference type="NCBI Taxonomy" id="1314781"/>
    <lineage>
        <taxon>Eukaryota</taxon>
        <taxon>Fungi</taxon>
        <taxon>Dikarya</taxon>
        <taxon>Basidiomycota</taxon>
        <taxon>Agaricomycotina</taxon>
        <taxon>Agaricomycetes</taxon>
        <taxon>Auriculariales</taxon>
        <taxon>Exidiaceae</taxon>
        <taxon>Exidia</taxon>
    </lineage>
</organism>
<dbReference type="Gene3D" id="2.115.10.20">
    <property type="entry name" value="Glycosyl hydrolase domain, family 43"/>
    <property type="match status" value="1"/>
</dbReference>
<keyword evidence="1" id="KW-0732">Signal</keyword>
<evidence type="ECO:0000313" key="2">
    <source>
        <dbReference type="EMBL" id="KZV91920.1"/>
    </source>
</evidence>
<dbReference type="InParanoid" id="A0A165HG84"/>
<dbReference type="EMBL" id="KV426018">
    <property type="protein sequence ID" value="KZV91920.1"/>
    <property type="molecule type" value="Genomic_DNA"/>
</dbReference>
<gene>
    <name evidence="2" type="ORF">EXIGLDRAFT_769508</name>
</gene>
<proteinExistence type="predicted"/>
<dbReference type="InterPro" id="IPR023296">
    <property type="entry name" value="Glyco_hydro_beta-prop_sf"/>
</dbReference>
<dbReference type="AlphaFoldDB" id="A0A165HG84"/>
<evidence type="ECO:0008006" key="4">
    <source>
        <dbReference type="Google" id="ProtNLM"/>
    </source>
</evidence>
<protein>
    <recommendedName>
        <fullName evidence="4">Arabinan endo-1,5-alpha-L-arabinosidase</fullName>
    </recommendedName>
</protein>
<dbReference type="Proteomes" id="UP000077266">
    <property type="component" value="Unassembled WGS sequence"/>
</dbReference>
<evidence type="ECO:0000256" key="1">
    <source>
        <dbReference type="SAM" id="SignalP"/>
    </source>
</evidence>
<keyword evidence="3" id="KW-1185">Reference proteome</keyword>
<dbReference type="SUPFAM" id="SSF75005">
    <property type="entry name" value="Arabinanase/levansucrase/invertase"/>
    <property type="match status" value="1"/>
</dbReference>
<dbReference type="STRING" id="1314781.A0A165HG84"/>